<dbReference type="AlphaFoldDB" id="A0A510DSM7"/>
<organism evidence="1 2">
    <name type="scientific">Sulfuracidifex tepidarius</name>
    <dbReference type="NCBI Taxonomy" id="1294262"/>
    <lineage>
        <taxon>Archaea</taxon>
        <taxon>Thermoproteota</taxon>
        <taxon>Thermoprotei</taxon>
        <taxon>Sulfolobales</taxon>
        <taxon>Sulfolobaceae</taxon>
        <taxon>Sulfuracidifex</taxon>
    </lineage>
</organism>
<keyword evidence="2" id="KW-1185">Reference proteome</keyword>
<dbReference type="GeneID" id="43869549"/>
<gene>
    <name evidence="1" type="ORF">IC006_0490</name>
</gene>
<dbReference type="EMBL" id="AP018929">
    <property type="protein sequence ID" value="BBG23206.1"/>
    <property type="molecule type" value="Genomic_DNA"/>
</dbReference>
<dbReference type="OrthoDB" id="374650at2157"/>
<accession>A0A510DSM7</accession>
<name>A0A510DSM7_9CREN</name>
<dbReference type="Proteomes" id="UP000322983">
    <property type="component" value="Chromosome"/>
</dbReference>
<evidence type="ECO:0000313" key="1">
    <source>
        <dbReference type="EMBL" id="BBG23206.1"/>
    </source>
</evidence>
<protein>
    <submittedName>
        <fullName evidence="1">Uncharacterized protein</fullName>
    </submittedName>
</protein>
<dbReference type="KEGG" id="step:IC006_0490"/>
<evidence type="ECO:0000313" key="2">
    <source>
        <dbReference type="Proteomes" id="UP000322983"/>
    </source>
</evidence>
<sequence>MAEKQKLAKVLSTSLSDSEVLNLLGQLKESDSELERECGISRKKYNWKKGKVRETSRETKEKLISFVLNKYIVRICASNPLPTRS</sequence>
<dbReference type="RefSeq" id="WP_054846448.1">
    <property type="nucleotide sequence ID" value="NZ_AP018929.1"/>
</dbReference>
<reference evidence="1 2" key="1">
    <citation type="journal article" date="2020" name="Int. J. Syst. Evol. Microbiol.">
        <title>Sulfuracidifex tepidarius gen. nov., sp. nov. and transfer of Sulfolobus metallicus Huber and Stetter 1992 to the genus Sulfuracidifex as Sulfuracidifex metallicus comb. nov.</title>
        <authorList>
            <person name="Itoh T."/>
            <person name="Miura T."/>
            <person name="Sakai H.D."/>
            <person name="Kato S."/>
            <person name="Ohkuma M."/>
            <person name="Takashina T."/>
        </authorList>
    </citation>
    <scope>NUCLEOTIDE SEQUENCE [LARGE SCALE GENOMIC DNA]</scope>
    <source>
        <strain evidence="1 2">IC-006</strain>
    </source>
</reference>
<proteinExistence type="predicted"/>